<evidence type="ECO:0008006" key="4">
    <source>
        <dbReference type="Google" id="ProtNLM"/>
    </source>
</evidence>
<gene>
    <name evidence="2" type="ORF">DES38_11814</name>
</gene>
<protein>
    <recommendedName>
        <fullName evidence="4">ABC-2 type transport system permease protein</fullName>
    </recommendedName>
</protein>
<reference evidence="2 3" key="1">
    <citation type="submission" date="2018-05" db="EMBL/GenBank/DDBJ databases">
        <title>Genomic Encyclopedia of Type Strains, Phase IV (KMG-IV): sequencing the most valuable type-strain genomes for metagenomic binning, comparative biology and taxonomic classification.</title>
        <authorList>
            <person name="Goeker M."/>
        </authorList>
    </citation>
    <scope>NUCLEOTIDE SEQUENCE [LARGE SCALE GENOMIC DNA]</scope>
    <source>
        <strain evidence="2 3">DSM 22440</strain>
    </source>
</reference>
<dbReference type="Proteomes" id="UP000247922">
    <property type="component" value="Unassembled WGS sequence"/>
</dbReference>
<feature type="transmembrane region" description="Helical" evidence="1">
    <location>
        <begin position="99"/>
        <end position="121"/>
    </location>
</feature>
<keyword evidence="1" id="KW-0472">Membrane</keyword>
<accession>A0A2V3W157</accession>
<dbReference type="EMBL" id="QJJR01000018">
    <property type="protein sequence ID" value="PXW86828.1"/>
    <property type="molecule type" value="Genomic_DNA"/>
</dbReference>
<name>A0A2V3W157_9BACI</name>
<feature type="transmembrane region" description="Helical" evidence="1">
    <location>
        <begin position="127"/>
        <end position="145"/>
    </location>
</feature>
<dbReference type="AlphaFoldDB" id="A0A2V3W157"/>
<evidence type="ECO:0000256" key="1">
    <source>
        <dbReference type="SAM" id="Phobius"/>
    </source>
</evidence>
<comment type="caution">
    <text evidence="2">The sequence shown here is derived from an EMBL/GenBank/DDBJ whole genome shotgun (WGS) entry which is preliminary data.</text>
</comment>
<evidence type="ECO:0000313" key="2">
    <source>
        <dbReference type="EMBL" id="PXW86828.1"/>
    </source>
</evidence>
<keyword evidence="3" id="KW-1185">Reference proteome</keyword>
<proteinExistence type="predicted"/>
<evidence type="ECO:0000313" key="3">
    <source>
        <dbReference type="Proteomes" id="UP000247922"/>
    </source>
</evidence>
<feature type="transmembrane region" description="Helical" evidence="1">
    <location>
        <begin position="157"/>
        <end position="176"/>
    </location>
</feature>
<organism evidence="2 3">
    <name type="scientific">Streptohalobacillus salinus</name>
    <dbReference type="NCBI Taxonomy" id="621096"/>
    <lineage>
        <taxon>Bacteria</taxon>
        <taxon>Bacillati</taxon>
        <taxon>Bacillota</taxon>
        <taxon>Bacilli</taxon>
        <taxon>Bacillales</taxon>
        <taxon>Bacillaceae</taxon>
        <taxon>Streptohalobacillus</taxon>
    </lineage>
</organism>
<sequence>MIAANLYAFEYENRTIKEIIMTPSGSIMAGFGIILTSIWMSIVLSFIPLLLSIIFLHFDFYFINTLLVYIAIIPLLVGFAGIGLLLAASFRQYRILQPIIILVTIGTYIIGGGFAGVNMLMPLARNIAEIWLFSIVFEWFNPILHNFSARLTIQQQLFILSAGAVGILLTFFAYRFKNKRAHTGGQ</sequence>
<keyword evidence="1" id="KW-0812">Transmembrane</keyword>
<keyword evidence="1" id="KW-1133">Transmembrane helix</keyword>
<feature type="transmembrane region" description="Helical" evidence="1">
    <location>
        <begin position="27"/>
        <end position="55"/>
    </location>
</feature>
<feature type="transmembrane region" description="Helical" evidence="1">
    <location>
        <begin position="61"/>
        <end position="87"/>
    </location>
</feature>